<feature type="non-terminal residue" evidence="6">
    <location>
        <position position="186"/>
    </location>
</feature>
<dbReference type="InterPro" id="IPR003598">
    <property type="entry name" value="Ig_sub2"/>
</dbReference>
<keyword evidence="3" id="KW-0325">Glycoprotein</keyword>
<dbReference type="InterPro" id="IPR007110">
    <property type="entry name" value="Ig-like_dom"/>
</dbReference>
<dbReference type="InterPro" id="IPR052598">
    <property type="entry name" value="IgSF_CEA-related"/>
</dbReference>
<dbReference type="Pfam" id="PF13927">
    <property type="entry name" value="Ig_3"/>
    <property type="match status" value="1"/>
</dbReference>
<dbReference type="SMART" id="SM00408">
    <property type="entry name" value="IGc2"/>
    <property type="match status" value="1"/>
</dbReference>
<dbReference type="InterPro" id="IPR013783">
    <property type="entry name" value="Ig-like_fold"/>
</dbReference>
<evidence type="ECO:0000313" key="6">
    <source>
        <dbReference type="EMBL" id="NWY69723.1"/>
    </source>
</evidence>
<keyword evidence="4" id="KW-0393">Immunoglobulin domain</keyword>
<dbReference type="SUPFAM" id="SSF48726">
    <property type="entry name" value="Immunoglobulin"/>
    <property type="match status" value="2"/>
</dbReference>
<evidence type="ECO:0000256" key="4">
    <source>
        <dbReference type="ARBA" id="ARBA00023319"/>
    </source>
</evidence>
<evidence type="ECO:0000256" key="1">
    <source>
        <dbReference type="ARBA" id="ARBA00022729"/>
    </source>
</evidence>
<reference evidence="6 7" key="1">
    <citation type="submission" date="2019-09" db="EMBL/GenBank/DDBJ databases">
        <title>Bird 10,000 Genomes (B10K) Project - Family phase.</title>
        <authorList>
            <person name="Zhang G."/>
        </authorList>
    </citation>
    <scope>NUCLEOTIDE SEQUENCE [LARGE SCALE GENOMIC DNA]</scope>
    <source>
        <strain evidence="6">OUT-0015</strain>
        <tissue evidence="6">Blood</tissue>
    </source>
</reference>
<evidence type="ECO:0000259" key="5">
    <source>
        <dbReference type="PROSITE" id="PS50835"/>
    </source>
</evidence>
<keyword evidence="2" id="KW-1015">Disulfide bond</keyword>
<proteinExistence type="predicted"/>
<comment type="caution">
    <text evidence="6">The sequence shown here is derived from an EMBL/GenBank/DDBJ whole genome shotgun (WGS) entry which is preliminary data.</text>
</comment>
<feature type="non-terminal residue" evidence="6">
    <location>
        <position position="1"/>
    </location>
</feature>
<dbReference type="PROSITE" id="PS50835">
    <property type="entry name" value="IG_LIKE"/>
    <property type="match status" value="1"/>
</dbReference>
<evidence type="ECO:0000256" key="3">
    <source>
        <dbReference type="ARBA" id="ARBA00023180"/>
    </source>
</evidence>
<gene>
    <name evidence="6" type="primary">Hepacam_1</name>
    <name evidence="6" type="ORF">ERIRUB_R13516</name>
</gene>
<evidence type="ECO:0000256" key="2">
    <source>
        <dbReference type="ARBA" id="ARBA00023157"/>
    </source>
</evidence>
<dbReference type="AlphaFoldDB" id="A0A7K7GJN6"/>
<name>A0A7K7GJN6_ERIRU</name>
<dbReference type="Proteomes" id="UP000529965">
    <property type="component" value="Unassembled WGS sequence"/>
</dbReference>
<protein>
    <submittedName>
        <fullName evidence="6">HECAM protein</fullName>
    </submittedName>
</protein>
<organism evidence="6 7">
    <name type="scientific">Erithacus rubecula</name>
    <name type="common">European robin</name>
    <dbReference type="NCBI Taxonomy" id="37610"/>
    <lineage>
        <taxon>Eukaryota</taxon>
        <taxon>Metazoa</taxon>
        <taxon>Chordata</taxon>
        <taxon>Craniata</taxon>
        <taxon>Vertebrata</taxon>
        <taxon>Euteleostomi</taxon>
        <taxon>Archelosauria</taxon>
        <taxon>Archosauria</taxon>
        <taxon>Dinosauria</taxon>
        <taxon>Saurischia</taxon>
        <taxon>Theropoda</taxon>
        <taxon>Coelurosauria</taxon>
        <taxon>Aves</taxon>
        <taxon>Neognathae</taxon>
        <taxon>Neoaves</taxon>
        <taxon>Telluraves</taxon>
        <taxon>Australaves</taxon>
        <taxon>Passeriformes</taxon>
        <taxon>Turdidae</taxon>
        <taxon>Erithacus</taxon>
    </lineage>
</organism>
<sequence length="186" mass="19995">HRAVGSSVLLPGLQNITHSRSTRWEFLNGSGPQPILQHHGAVLPPAIHPAYTGRALFHPSNGSLLLEDVQESDSGTYRVTGDRESLEIQLEVLYPVSRPQLWASNLVAGAPGQLVCEVSEGRVDSISWRKDGQPLAPGRVSWLSSSSSVLLLSPAKRSDCGSYSCNASNGISWQETSLEVTIEGLT</sequence>
<dbReference type="SMART" id="SM00409">
    <property type="entry name" value="IG"/>
    <property type="match status" value="2"/>
</dbReference>
<dbReference type="InterPro" id="IPR003599">
    <property type="entry name" value="Ig_sub"/>
</dbReference>
<dbReference type="PANTHER" id="PTHR44337:SF20">
    <property type="entry name" value="CARCINOEMBRYONIC ANTIGEN-RELATED CELL ADHESION MOLECULE 5-RELATED"/>
    <property type="match status" value="1"/>
</dbReference>
<feature type="domain" description="Ig-like" evidence="5">
    <location>
        <begin position="99"/>
        <end position="181"/>
    </location>
</feature>
<keyword evidence="7" id="KW-1185">Reference proteome</keyword>
<dbReference type="PANTHER" id="PTHR44337">
    <property type="entry name" value="CARCINOEMBRYONIC ANTIGEN-RELATED CELL ADHESION MOLECULE 8"/>
    <property type="match status" value="1"/>
</dbReference>
<keyword evidence="1" id="KW-0732">Signal</keyword>
<accession>A0A7K7GJN6</accession>
<evidence type="ECO:0000313" key="7">
    <source>
        <dbReference type="Proteomes" id="UP000529965"/>
    </source>
</evidence>
<dbReference type="CDD" id="cd00096">
    <property type="entry name" value="Ig"/>
    <property type="match status" value="1"/>
</dbReference>
<dbReference type="EMBL" id="VZSK01001178">
    <property type="protein sequence ID" value="NWY69723.1"/>
    <property type="molecule type" value="Genomic_DNA"/>
</dbReference>
<dbReference type="InterPro" id="IPR036179">
    <property type="entry name" value="Ig-like_dom_sf"/>
</dbReference>
<dbReference type="Gene3D" id="2.60.40.10">
    <property type="entry name" value="Immunoglobulins"/>
    <property type="match status" value="2"/>
</dbReference>